<protein>
    <recommendedName>
        <fullName evidence="5">FAD/NAD(P)-binding domain-containing protein</fullName>
    </recommendedName>
</protein>
<reference evidence="6" key="2">
    <citation type="submission" date="2021-08" db="EMBL/GenBank/DDBJ databases">
        <authorList>
            <person name="Gostincar C."/>
            <person name="Sun X."/>
            <person name="Song Z."/>
            <person name="Gunde-Cimerman N."/>
        </authorList>
    </citation>
    <scope>NUCLEOTIDE SEQUENCE</scope>
    <source>
        <strain evidence="6">EXF-9911</strain>
    </source>
</reference>
<evidence type="ECO:0000256" key="2">
    <source>
        <dbReference type="ARBA" id="ARBA00022630"/>
    </source>
</evidence>
<evidence type="ECO:0000256" key="1">
    <source>
        <dbReference type="ARBA" id="ARBA00006442"/>
    </source>
</evidence>
<evidence type="ECO:0000259" key="5">
    <source>
        <dbReference type="Pfam" id="PF07992"/>
    </source>
</evidence>
<dbReference type="GO" id="GO:0050660">
    <property type="term" value="F:flavin adenine dinucleotide binding"/>
    <property type="evidence" value="ECO:0007669"/>
    <property type="project" value="TreeGrafter"/>
</dbReference>
<evidence type="ECO:0000313" key="7">
    <source>
        <dbReference type="Proteomes" id="UP000779574"/>
    </source>
</evidence>
<evidence type="ECO:0000256" key="4">
    <source>
        <dbReference type="ARBA" id="ARBA00023002"/>
    </source>
</evidence>
<name>A0A9P8JCQ4_AURME</name>
<evidence type="ECO:0000313" key="6">
    <source>
        <dbReference type="EMBL" id="KAG9696503.1"/>
    </source>
</evidence>
<reference evidence="6" key="1">
    <citation type="journal article" date="2021" name="J Fungi (Basel)">
        <title>Virulence traits and population genomics of the black yeast Aureobasidium melanogenum.</title>
        <authorList>
            <person name="Cernosa A."/>
            <person name="Sun X."/>
            <person name="Gostincar C."/>
            <person name="Fang C."/>
            <person name="Gunde-Cimerman N."/>
            <person name="Song Z."/>
        </authorList>
    </citation>
    <scope>NUCLEOTIDE SEQUENCE</scope>
    <source>
        <strain evidence="6">EXF-9911</strain>
    </source>
</reference>
<keyword evidence="2" id="KW-0285">Flavoprotein</keyword>
<comment type="caution">
    <text evidence="6">The sequence shown here is derived from an EMBL/GenBank/DDBJ whole genome shotgun (WGS) entry which is preliminary data.</text>
</comment>
<dbReference type="Proteomes" id="UP000779574">
    <property type="component" value="Unassembled WGS sequence"/>
</dbReference>
<keyword evidence="3" id="KW-0274">FAD</keyword>
<sequence>MEDAQHGARFVIIGGSSAAIKTAHGILKRIPKAHVTLINPSSKFFYNIASARILAKPNAFRPEQYLANIPSPLARHGLTSFLFVEGLATAIDEQHRVVKLAHLDKIPYDYLVIASGSTTQSTEGLDSDMAPWKARQDGQTLERIMESQKNIAIARDVVNCGARSVGVEFKIC</sequence>
<dbReference type="GO" id="GO:0004174">
    <property type="term" value="F:electron-transferring-flavoprotein dehydrogenase activity"/>
    <property type="evidence" value="ECO:0007669"/>
    <property type="project" value="TreeGrafter"/>
</dbReference>
<dbReference type="PANTHER" id="PTHR43735">
    <property type="entry name" value="APOPTOSIS-INDUCING FACTOR 1"/>
    <property type="match status" value="1"/>
</dbReference>
<feature type="domain" description="FAD/NAD(P)-binding" evidence="5">
    <location>
        <begin position="9"/>
        <end position="169"/>
    </location>
</feature>
<dbReference type="InterPro" id="IPR023753">
    <property type="entry name" value="FAD/NAD-binding_dom"/>
</dbReference>
<dbReference type="Gene3D" id="3.50.50.100">
    <property type="match status" value="1"/>
</dbReference>
<dbReference type="GO" id="GO:0005737">
    <property type="term" value="C:cytoplasm"/>
    <property type="evidence" value="ECO:0007669"/>
    <property type="project" value="TreeGrafter"/>
</dbReference>
<dbReference type="PANTHER" id="PTHR43735:SF3">
    <property type="entry name" value="FERROPTOSIS SUPPRESSOR PROTEIN 1"/>
    <property type="match status" value="1"/>
</dbReference>
<feature type="non-terminal residue" evidence="6">
    <location>
        <position position="172"/>
    </location>
</feature>
<evidence type="ECO:0000256" key="3">
    <source>
        <dbReference type="ARBA" id="ARBA00022827"/>
    </source>
</evidence>
<dbReference type="Pfam" id="PF07992">
    <property type="entry name" value="Pyr_redox_2"/>
    <property type="match status" value="1"/>
</dbReference>
<keyword evidence="4" id="KW-0560">Oxidoreductase</keyword>
<dbReference type="OrthoDB" id="202203at2759"/>
<proteinExistence type="inferred from homology"/>
<gene>
    <name evidence="6" type="ORF">KCU76_g3673</name>
</gene>
<comment type="similarity">
    <text evidence="1">Belongs to the FAD-dependent oxidoreductase family.</text>
</comment>
<dbReference type="InterPro" id="IPR036188">
    <property type="entry name" value="FAD/NAD-bd_sf"/>
</dbReference>
<dbReference type="EMBL" id="JAHFXF010000100">
    <property type="protein sequence ID" value="KAG9696503.1"/>
    <property type="molecule type" value="Genomic_DNA"/>
</dbReference>
<dbReference type="AlphaFoldDB" id="A0A9P8JCQ4"/>
<organism evidence="6 7">
    <name type="scientific">Aureobasidium melanogenum</name>
    <name type="common">Aureobasidium pullulans var. melanogenum</name>
    <dbReference type="NCBI Taxonomy" id="46634"/>
    <lineage>
        <taxon>Eukaryota</taxon>
        <taxon>Fungi</taxon>
        <taxon>Dikarya</taxon>
        <taxon>Ascomycota</taxon>
        <taxon>Pezizomycotina</taxon>
        <taxon>Dothideomycetes</taxon>
        <taxon>Dothideomycetidae</taxon>
        <taxon>Dothideales</taxon>
        <taxon>Saccotheciaceae</taxon>
        <taxon>Aureobasidium</taxon>
    </lineage>
</organism>
<accession>A0A9P8JCQ4</accession>
<dbReference type="SUPFAM" id="SSF51905">
    <property type="entry name" value="FAD/NAD(P)-binding domain"/>
    <property type="match status" value="1"/>
</dbReference>